<dbReference type="Proteomes" id="UP001162992">
    <property type="component" value="Chromosome 13"/>
</dbReference>
<comment type="caution">
    <text evidence="1">The sequence shown here is derived from an EMBL/GenBank/DDBJ whole genome shotgun (WGS) entry which is preliminary data.</text>
</comment>
<proteinExistence type="predicted"/>
<dbReference type="EMBL" id="CM055104">
    <property type="protein sequence ID" value="KAJ7532569.1"/>
    <property type="molecule type" value="Genomic_DNA"/>
</dbReference>
<sequence length="164" mass="18276">MRKHSRSIEDGNNGEPVTKKRVSDYRVFEAWVSELECVESGGSQESTINLSVEEISRENTVYLKEEHKLKRRLDSFGALGSKKCYAVTGSSALPAPSKNKEISEISHHGHFYSNKLSTTSDADKAAAPKFILSSGRQVLKESKSDGRAPTIDDEFEKYFADLMI</sequence>
<gene>
    <name evidence="1" type="ORF">O6H91_13G009900</name>
</gene>
<reference evidence="2" key="1">
    <citation type="journal article" date="2024" name="Proc. Natl. Acad. Sci. U.S.A.">
        <title>Extraordinary preservation of gene collinearity over three hundred million years revealed in homosporous lycophytes.</title>
        <authorList>
            <person name="Li C."/>
            <person name="Wickell D."/>
            <person name="Kuo L.Y."/>
            <person name="Chen X."/>
            <person name="Nie B."/>
            <person name="Liao X."/>
            <person name="Peng D."/>
            <person name="Ji J."/>
            <person name="Jenkins J."/>
            <person name="Williams M."/>
            <person name="Shu S."/>
            <person name="Plott C."/>
            <person name="Barry K."/>
            <person name="Rajasekar S."/>
            <person name="Grimwood J."/>
            <person name="Han X."/>
            <person name="Sun S."/>
            <person name="Hou Z."/>
            <person name="He W."/>
            <person name="Dai G."/>
            <person name="Sun C."/>
            <person name="Schmutz J."/>
            <person name="Leebens-Mack J.H."/>
            <person name="Li F.W."/>
            <person name="Wang L."/>
        </authorList>
    </citation>
    <scope>NUCLEOTIDE SEQUENCE [LARGE SCALE GENOMIC DNA]</scope>
    <source>
        <strain evidence="2">cv. PW_Plant_1</strain>
    </source>
</reference>
<keyword evidence="2" id="KW-1185">Reference proteome</keyword>
<accession>A0ACC2BSS5</accession>
<organism evidence="1 2">
    <name type="scientific">Diphasiastrum complanatum</name>
    <name type="common">Issler's clubmoss</name>
    <name type="synonym">Lycopodium complanatum</name>
    <dbReference type="NCBI Taxonomy" id="34168"/>
    <lineage>
        <taxon>Eukaryota</taxon>
        <taxon>Viridiplantae</taxon>
        <taxon>Streptophyta</taxon>
        <taxon>Embryophyta</taxon>
        <taxon>Tracheophyta</taxon>
        <taxon>Lycopodiopsida</taxon>
        <taxon>Lycopodiales</taxon>
        <taxon>Lycopodiaceae</taxon>
        <taxon>Lycopodioideae</taxon>
        <taxon>Diphasiastrum</taxon>
    </lineage>
</organism>
<evidence type="ECO:0000313" key="1">
    <source>
        <dbReference type="EMBL" id="KAJ7532569.1"/>
    </source>
</evidence>
<protein>
    <submittedName>
        <fullName evidence="1">Uncharacterized protein</fullName>
    </submittedName>
</protein>
<name>A0ACC2BSS5_DIPCM</name>
<evidence type="ECO:0000313" key="2">
    <source>
        <dbReference type="Proteomes" id="UP001162992"/>
    </source>
</evidence>